<feature type="transmembrane region" description="Helical" evidence="7">
    <location>
        <begin position="51"/>
        <end position="72"/>
    </location>
</feature>
<dbReference type="PANTHER" id="PTHR30576">
    <property type="entry name" value="COLANIC BIOSYNTHESIS UDP-GLUCOSE LIPID CARRIER TRANSFERASE"/>
    <property type="match status" value="1"/>
</dbReference>
<keyword evidence="3" id="KW-0808">Transferase</keyword>
<proteinExistence type="inferred from homology"/>
<evidence type="ECO:0000256" key="3">
    <source>
        <dbReference type="ARBA" id="ARBA00022679"/>
    </source>
</evidence>
<reference evidence="10" key="1">
    <citation type="journal article" date="2019" name="Int. J. Syst. Evol. Microbiol.">
        <title>The Global Catalogue of Microorganisms (GCM) 10K type strain sequencing project: providing services to taxonomists for standard genome sequencing and annotation.</title>
        <authorList>
            <consortium name="The Broad Institute Genomics Platform"/>
            <consortium name="The Broad Institute Genome Sequencing Center for Infectious Disease"/>
            <person name="Wu L."/>
            <person name="Ma J."/>
        </authorList>
    </citation>
    <scope>NUCLEOTIDE SEQUENCE [LARGE SCALE GENOMIC DNA]</scope>
    <source>
        <strain evidence="10">CGMCC 1.15480</strain>
    </source>
</reference>
<dbReference type="Gene3D" id="3.40.50.720">
    <property type="entry name" value="NAD(P)-binding Rossmann-like Domain"/>
    <property type="match status" value="1"/>
</dbReference>
<evidence type="ECO:0000256" key="2">
    <source>
        <dbReference type="ARBA" id="ARBA00006464"/>
    </source>
</evidence>
<evidence type="ECO:0000256" key="1">
    <source>
        <dbReference type="ARBA" id="ARBA00004141"/>
    </source>
</evidence>
<evidence type="ECO:0000256" key="6">
    <source>
        <dbReference type="ARBA" id="ARBA00023136"/>
    </source>
</evidence>
<keyword evidence="10" id="KW-1185">Reference proteome</keyword>
<evidence type="ECO:0000256" key="7">
    <source>
        <dbReference type="SAM" id="Phobius"/>
    </source>
</evidence>
<evidence type="ECO:0000256" key="5">
    <source>
        <dbReference type="ARBA" id="ARBA00022989"/>
    </source>
</evidence>
<keyword evidence="6 7" id="KW-0472">Membrane</keyword>
<dbReference type="InterPro" id="IPR003362">
    <property type="entry name" value="Bact_transf"/>
</dbReference>
<organism evidence="9 10">
    <name type="scientific">Tersicoccus solisilvae</name>
    <dbReference type="NCBI Taxonomy" id="1882339"/>
    <lineage>
        <taxon>Bacteria</taxon>
        <taxon>Bacillati</taxon>
        <taxon>Actinomycetota</taxon>
        <taxon>Actinomycetes</taxon>
        <taxon>Micrococcales</taxon>
        <taxon>Micrococcaceae</taxon>
        <taxon>Tersicoccus</taxon>
    </lineage>
</organism>
<keyword evidence="4 7" id="KW-0812">Transmembrane</keyword>
<dbReference type="Proteomes" id="UP000597761">
    <property type="component" value="Unassembled WGS sequence"/>
</dbReference>
<feature type="transmembrane region" description="Helical" evidence="7">
    <location>
        <begin position="87"/>
        <end position="104"/>
    </location>
</feature>
<dbReference type="Pfam" id="PF13727">
    <property type="entry name" value="CoA_binding_3"/>
    <property type="match status" value="1"/>
</dbReference>
<evidence type="ECO:0000259" key="8">
    <source>
        <dbReference type="Pfam" id="PF02397"/>
    </source>
</evidence>
<dbReference type="Pfam" id="PF02397">
    <property type="entry name" value="Bac_transf"/>
    <property type="match status" value="1"/>
</dbReference>
<comment type="caution">
    <text evidence="9">The sequence shown here is derived from an EMBL/GenBank/DDBJ whole genome shotgun (WGS) entry which is preliminary data.</text>
</comment>
<protein>
    <submittedName>
        <fullName evidence="9">Exopolysaccharide biosynthesis polyprenyl glycosylphosphotransferase</fullName>
    </submittedName>
</protein>
<dbReference type="InterPro" id="IPR017475">
    <property type="entry name" value="EPS_sugar_tfrase"/>
</dbReference>
<name>A0ABQ1PN77_9MICC</name>
<evidence type="ECO:0000313" key="10">
    <source>
        <dbReference type="Proteomes" id="UP000597761"/>
    </source>
</evidence>
<dbReference type="NCBIfam" id="TIGR03025">
    <property type="entry name" value="EPS_sugtrans"/>
    <property type="match status" value="1"/>
</dbReference>
<sequence length="512" mass="56487">MTQLSQDAIGVTRTPMDLPEFGTHRARPRVFHRASAGAAMTTARWVRRYRFGLLAMDTALVFAGILGTQLMLHPEVFTGRMLRPEQMAQALVVFAVWMALLALFRSRDRQILGVGSEEYKAVVNAGAAAIGATAVLFLAFQADSSRGYVFAGIPVATGALLVERWIARRWLTWHRKDGYFLSKVVVLGSHEDVEYVVARIAKKSGAVFKVVAAVVEDADVTGRLRVDDASIPVFSQVQNIPAVVARYGADAVIVAGQLAAGSSFIRELGWELEKSSTQLVVASSLTNVAGPRIRFRPVEGLPLMHVDLPNFTGSRHVLKRTMDIVLATLALLVLTIPMALIALLITRDSPGPALFRQVRVGRNGTSFTMLKFRSMVQTAEQDLAALREQNEGAGVLFKLKNDPRVTRIGGLLRRTSLDELPQIINVLRGDMSLVGPRPPLPSEVAAYHGHTHRRLFIKPGITGLWQVNGRSDLDWEESVRLDLYYVENWSLLGDLMIMWQTVKVMLNKNGAY</sequence>
<comment type="subcellular location">
    <subcellularLocation>
        <location evidence="1">Membrane</location>
        <topology evidence="1">Multi-pass membrane protein</topology>
    </subcellularLocation>
</comment>
<comment type="similarity">
    <text evidence="2">Belongs to the bacterial sugar transferase family.</text>
</comment>
<feature type="domain" description="Bacterial sugar transferase" evidence="8">
    <location>
        <begin position="319"/>
        <end position="506"/>
    </location>
</feature>
<evidence type="ECO:0000256" key="4">
    <source>
        <dbReference type="ARBA" id="ARBA00022692"/>
    </source>
</evidence>
<evidence type="ECO:0000313" key="9">
    <source>
        <dbReference type="EMBL" id="GGD00053.1"/>
    </source>
</evidence>
<dbReference type="EMBL" id="BMJI01000028">
    <property type="protein sequence ID" value="GGD00053.1"/>
    <property type="molecule type" value="Genomic_DNA"/>
</dbReference>
<feature type="transmembrane region" description="Helical" evidence="7">
    <location>
        <begin position="125"/>
        <end position="142"/>
    </location>
</feature>
<keyword evidence="5 7" id="KW-1133">Transmembrane helix</keyword>
<gene>
    <name evidence="9" type="ORF">GCM10011512_28630</name>
</gene>
<accession>A0ABQ1PN77</accession>
<dbReference type="PANTHER" id="PTHR30576:SF10">
    <property type="entry name" value="SLL5057 PROTEIN"/>
    <property type="match status" value="1"/>
</dbReference>
<feature type="transmembrane region" description="Helical" evidence="7">
    <location>
        <begin position="324"/>
        <end position="345"/>
    </location>
</feature>
<feature type="transmembrane region" description="Helical" evidence="7">
    <location>
        <begin position="148"/>
        <end position="166"/>
    </location>
</feature>
<dbReference type="RefSeq" id="WP_229660074.1">
    <property type="nucleotide sequence ID" value="NZ_BMJI01000028.1"/>
</dbReference>